<dbReference type="OrthoDB" id="7210484at2"/>
<reference evidence="3" key="1">
    <citation type="submission" date="2018-05" db="EMBL/GenBank/DDBJ databases">
        <title>Pedobacter paludis sp. nov., isolated from wetland soil.</title>
        <authorList>
            <person name="Zhang Y."/>
        </authorList>
    </citation>
    <scope>NUCLEOTIDE SEQUENCE [LARGE SCALE GENOMIC DNA]</scope>
    <source>
        <strain evidence="3">R-8</strain>
    </source>
</reference>
<dbReference type="InterPro" id="IPR036196">
    <property type="entry name" value="Ptyr_pPase_sf"/>
</dbReference>
<accession>A0A317F5Y2</accession>
<dbReference type="PIRSF" id="PIRSF029416">
    <property type="entry name" value="UCP029416_PTP"/>
    <property type="match status" value="1"/>
</dbReference>
<sequence length="105" mass="12363">MNILFVCSRNKWRSATAETIYQNHQEHNVKSAGTEPSARVKINAKHIAWANLIFVMEKKHKQRITEKFREEITGKELIVLNIPDDYQYMDEELIEEITTKVSPYL</sequence>
<evidence type="ECO:0000313" key="2">
    <source>
        <dbReference type="EMBL" id="PWS32956.1"/>
    </source>
</evidence>
<dbReference type="Gene3D" id="3.40.50.2300">
    <property type="match status" value="1"/>
</dbReference>
<protein>
    <submittedName>
        <fullName evidence="2">Protein tyrosine phosphatase</fullName>
    </submittedName>
</protein>
<proteinExistence type="predicted"/>
<dbReference type="Proteomes" id="UP000245391">
    <property type="component" value="Unassembled WGS sequence"/>
</dbReference>
<feature type="domain" description="Phosphotyrosine protein phosphatase I" evidence="1">
    <location>
        <begin position="3"/>
        <end position="68"/>
    </location>
</feature>
<evidence type="ECO:0000259" key="1">
    <source>
        <dbReference type="Pfam" id="PF01451"/>
    </source>
</evidence>
<dbReference type="RefSeq" id="WP_109929118.1">
    <property type="nucleotide sequence ID" value="NZ_QGNY01000002.1"/>
</dbReference>
<dbReference type="InterPro" id="IPR016919">
    <property type="entry name" value="UCP029416_PTP"/>
</dbReference>
<dbReference type="EMBL" id="QGNY01000002">
    <property type="protein sequence ID" value="PWS32956.1"/>
    <property type="molecule type" value="Genomic_DNA"/>
</dbReference>
<organism evidence="2 3">
    <name type="scientific">Pedobacter paludis</name>
    <dbReference type="NCBI Taxonomy" id="2203212"/>
    <lineage>
        <taxon>Bacteria</taxon>
        <taxon>Pseudomonadati</taxon>
        <taxon>Bacteroidota</taxon>
        <taxon>Sphingobacteriia</taxon>
        <taxon>Sphingobacteriales</taxon>
        <taxon>Sphingobacteriaceae</taxon>
        <taxon>Pedobacter</taxon>
    </lineage>
</organism>
<dbReference type="Pfam" id="PF01451">
    <property type="entry name" value="LMWPc"/>
    <property type="match status" value="1"/>
</dbReference>
<evidence type="ECO:0000313" key="3">
    <source>
        <dbReference type="Proteomes" id="UP000245391"/>
    </source>
</evidence>
<keyword evidence="3" id="KW-1185">Reference proteome</keyword>
<comment type="caution">
    <text evidence="2">The sequence shown here is derived from an EMBL/GenBank/DDBJ whole genome shotgun (WGS) entry which is preliminary data.</text>
</comment>
<gene>
    <name evidence="2" type="ORF">DF947_07775</name>
</gene>
<name>A0A317F5Y2_9SPHI</name>
<dbReference type="InterPro" id="IPR023485">
    <property type="entry name" value="Ptyr_pPase"/>
</dbReference>
<dbReference type="SUPFAM" id="SSF52788">
    <property type="entry name" value="Phosphotyrosine protein phosphatases I"/>
    <property type="match status" value="1"/>
</dbReference>
<dbReference type="AlphaFoldDB" id="A0A317F5Y2"/>